<dbReference type="GO" id="GO:0003700">
    <property type="term" value="F:DNA-binding transcription factor activity"/>
    <property type="evidence" value="ECO:0007669"/>
    <property type="project" value="InterPro"/>
</dbReference>
<gene>
    <name evidence="11" type="primary">mntB_1</name>
    <name evidence="11" type="ORF">EC9_11330</name>
</gene>
<dbReference type="InterPro" id="IPR001367">
    <property type="entry name" value="Fe_dep_repressor"/>
</dbReference>
<dbReference type="Pfam" id="PF02742">
    <property type="entry name" value="Fe_dep_repr_C"/>
    <property type="match status" value="1"/>
</dbReference>
<feature type="transmembrane region" description="Helical" evidence="9">
    <location>
        <begin position="110"/>
        <end position="128"/>
    </location>
</feature>
<evidence type="ECO:0000256" key="3">
    <source>
        <dbReference type="ARBA" id="ARBA00022448"/>
    </source>
</evidence>
<dbReference type="PANTHER" id="PTHR30477:SF3">
    <property type="entry name" value="METAL TRANSPORT SYSTEM MEMBRANE PROTEIN CT_069-RELATED"/>
    <property type="match status" value="1"/>
</dbReference>
<dbReference type="Proteomes" id="UP000319557">
    <property type="component" value="Chromosome"/>
</dbReference>
<feature type="transmembrane region" description="Helical" evidence="9">
    <location>
        <begin position="77"/>
        <end position="98"/>
    </location>
</feature>
<dbReference type="GO" id="GO:0010043">
    <property type="term" value="P:response to zinc ion"/>
    <property type="evidence" value="ECO:0007669"/>
    <property type="project" value="TreeGrafter"/>
</dbReference>
<evidence type="ECO:0000256" key="4">
    <source>
        <dbReference type="ARBA" id="ARBA00022475"/>
    </source>
</evidence>
<dbReference type="GO" id="GO:0046914">
    <property type="term" value="F:transition metal ion binding"/>
    <property type="evidence" value="ECO:0007669"/>
    <property type="project" value="InterPro"/>
</dbReference>
<keyword evidence="12" id="KW-1185">Reference proteome</keyword>
<evidence type="ECO:0000256" key="9">
    <source>
        <dbReference type="SAM" id="Phobius"/>
    </source>
</evidence>
<dbReference type="SMART" id="SM00529">
    <property type="entry name" value="HTH_DTXR"/>
    <property type="match status" value="1"/>
</dbReference>
<feature type="transmembrane region" description="Helical" evidence="9">
    <location>
        <begin position="211"/>
        <end position="229"/>
    </location>
</feature>
<evidence type="ECO:0000256" key="6">
    <source>
        <dbReference type="ARBA" id="ARBA00022989"/>
    </source>
</evidence>
<evidence type="ECO:0000313" key="12">
    <source>
        <dbReference type="Proteomes" id="UP000319557"/>
    </source>
</evidence>
<evidence type="ECO:0000256" key="5">
    <source>
        <dbReference type="ARBA" id="ARBA00022692"/>
    </source>
</evidence>
<dbReference type="KEGG" id="ruv:EC9_11330"/>
<feature type="domain" description="Iron dependent repressor metal binding and dimerisation" evidence="10">
    <location>
        <begin position="433"/>
        <end position="493"/>
    </location>
</feature>
<evidence type="ECO:0000259" key="10">
    <source>
        <dbReference type="Pfam" id="PF02742"/>
    </source>
</evidence>
<evidence type="ECO:0000256" key="8">
    <source>
        <dbReference type="RuleBase" id="RU003943"/>
    </source>
</evidence>
<keyword evidence="6 9" id="KW-1133">Transmembrane helix</keyword>
<keyword evidence="7 9" id="KW-0472">Membrane</keyword>
<dbReference type="AlphaFoldDB" id="A0A517LWG4"/>
<dbReference type="PANTHER" id="PTHR30477">
    <property type="entry name" value="ABC-TRANSPORTER METAL-BINDING PROTEIN"/>
    <property type="match status" value="1"/>
</dbReference>
<evidence type="ECO:0000256" key="2">
    <source>
        <dbReference type="ARBA" id="ARBA00008034"/>
    </source>
</evidence>
<feature type="transmembrane region" description="Helical" evidence="9">
    <location>
        <begin position="273"/>
        <end position="291"/>
    </location>
</feature>
<dbReference type="InterPro" id="IPR037294">
    <property type="entry name" value="ABC_BtuC-like"/>
</dbReference>
<dbReference type="InterPro" id="IPR036388">
    <property type="entry name" value="WH-like_DNA-bd_sf"/>
</dbReference>
<dbReference type="GO" id="GO:0055085">
    <property type="term" value="P:transmembrane transport"/>
    <property type="evidence" value="ECO:0007669"/>
    <property type="project" value="InterPro"/>
</dbReference>
<dbReference type="CDD" id="cd06550">
    <property type="entry name" value="TM_ABC_iron-siderophores_like"/>
    <property type="match status" value="1"/>
</dbReference>
<accession>A0A517LWG4</accession>
<dbReference type="SUPFAM" id="SSF47979">
    <property type="entry name" value="Iron-dependent repressor protein, dimerization domain"/>
    <property type="match status" value="1"/>
</dbReference>
<evidence type="ECO:0000256" key="7">
    <source>
        <dbReference type="ARBA" id="ARBA00023136"/>
    </source>
</evidence>
<feature type="transmembrane region" description="Helical" evidence="9">
    <location>
        <begin position="298"/>
        <end position="319"/>
    </location>
</feature>
<feature type="transmembrane region" description="Helical" evidence="9">
    <location>
        <begin position="325"/>
        <end position="349"/>
    </location>
</feature>
<comment type="subcellular location">
    <subcellularLocation>
        <location evidence="1 8">Cell membrane</location>
        <topology evidence="1 8">Multi-pass membrane protein</topology>
    </subcellularLocation>
</comment>
<feature type="transmembrane region" description="Helical" evidence="9">
    <location>
        <begin position="134"/>
        <end position="154"/>
    </location>
</feature>
<protein>
    <submittedName>
        <fullName evidence="11">Manganese transport system membrane protein MntB</fullName>
    </submittedName>
</protein>
<comment type="similarity">
    <text evidence="2 8">Belongs to the ABC-3 integral membrane protein family.</text>
</comment>
<dbReference type="InterPro" id="IPR022689">
    <property type="entry name" value="Iron_dep_repressor"/>
</dbReference>
<dbReference type="EMBL" id="CP036261">
    <property type="protein sequence ID" value="QDS86958.1"/>
    <property type="molecule type" value="Genomic_DNA"/>
</dbReference>
<feature type="transmembrane region" description="Helical" evidence="9">
    <location>
        <begin position="249"/>
        <end position="267"/>
    </location>
</feature>
<evidence type="ECO:0000313" key="11">
    <source>
        <dbReference type="EMBL" id="QDS86958.1"/>
    </source>
</evidence>
<dbReference type="Pfam" id="PF00950">
    <property type="entry name" value="ABC-3"/>
    <property type="match status" value="1"/>
</dbReference>
<dbReference type="InterPro" id="IPR001626">
    <property type="entry name" value="ABC_TroCD"/>
</dbReference>
<name>A0A517LWG4_9BACT</name>
<dbReference type="SUPFAM" id="SSF81345">
    <property type="entry name" value="ABC transporter involved in vitamin B12 uptake, BtuC"/>
    <property type="match status" value="1"/>
</dbReference>
<dbReference type="Gene3D" id="1.10.10.10">
    <property type="entry name" value="Winged helix-like DNA-binding domain superfamily/Winged helix DNA-binding domain"/>
    <property type="match status" value="1"/>
</dbReference>
<dbReference type="Gene3D" id="1.10.3470.10">
    <property type="entry name" value="ABC transporter involved in vitamin B12 uptake, BtuC"/>
    <property type="match status" value="1"/>
</dbReference>
<dbReference type="InterPro" id="IPR036421">
    <property type="entry name" value="Fe_dep_repressor_sf"/>
</dbReference>
<feature type="transmembrane region" description="Helical" evidence="9">
    <location>
        <begin position="166"/>
        <end position="184"/>
    </location>
</feature>
<proteinExistence type="inferred from homology"/>
<organism evidence="11 12">
    <name type="scientific">Rosistilla ulvae</name>
    <dbReference type="NCBI Taxonomy" id="1930277"/>
    <lineage>
        <taxon>Bacteria</taxon>
        <taxon>Pseudomonadati</taxon>
        <taxon>Planctomycetota</taxon>
        <taxon>Planctomycetia</taxon>
        <taxon>Pirellulales</taxon>
        <taxon>Pirellulaceae</taxon>
        <taxon>Rosistilla</taxon>
    </lineage>
</organism>
<dbReference type="GO" id="GO:0043190">
    <property type="term" value="C:ATP-binding cassette (ABC) transporter complex"/>
    <property type="evidence" value="ECO:0007669"/>
    <property type="project" value="InterPro"/>
</dbReference>
<keyword evidence="4" id="KW-1003">Cell membrane</keyword>
<keyword evidence="5 8" id="KW-0812">Transmembrane</keyword>
<dbReference type="GO" id="GO:0046983">
    <property type="term" value="F:protein dimerization activity"/>
    <property type="evidence" value="ECO:0007669"/>
    <property type="project" value="InterPro"/>
</dbReference>
<keyword evidence="3 8" id="KW-0813">Transport</keyword>
<sequence>MSRQRFLQRMLRWSGGLAGRRIRFALLLLAACGLIASGTAAGEEPAAMRSLANRELGWPSTEQWRRVIFLQDHNTRVVVLGTTLLGLAAGTIGSFTLLRKRALMGDALSHATLPGIGLAFIVATQLGFDGKTLPVLLLGAAVTGMIGVAGIVFIRSLTRLSEDTALGVVLSVFFGAGVAVLGVIQQMESGHSAGLESFIYGKTASMLPSDAWLIGGTGFVSCLVCFALFKELKLLCFDDGFAGSEGYSVTLLDGILMLLVVVVTIVGLQAVGLILVIALLVTPAAAARFWTHQLTRMVLLASGLGAISGMLGSATSALFPQLPSGAMIVLVATALFLFSMMLGPARGLLPRWLRRWRLNSSIERQHLMRGIYELLESRGYQGPENGDPIPSVSLDDLLRLRSWTMRRLKHGIRKAEEAGLLVQLPNQQIKVNKSGYHEAARLTHEHRLWEMYLITHAEVAATQVDRSADAIEHVLEPEMIDRLERLLQQSQRSTRVVDSPHPLSHD</sequence>
<evidence type="ECO:0000256" key="1">
    <source>
        <dbReference type="ARBA" id="ARBA00004651"/>
    </source>
</evidence>
<reference evidence="11 12" key="1">
    <citation type="submission" date="2019-02" db="EMBL/GenBank/DDBJ databases">
        <title>Deep-cultivation of Planctomycetes and their phenomic and genomic characterization uncovers novel biology.</title>
        <authorList>
            <person name="Wiegand S."/>
            <person name="Jogler M."/>
            <person name="Boedeker C."/>
            <person name="Pinto D."/>
            <person name="Vollmers J."/>
            <person name="Rivas-Marin E."/>
            <person name="Kohn T."/>
            <person name="Peeters S.H."/>
            <person name="Heuer A."/>
            <person name="Rast P."/>
            <person name="Oberbeckmann S."/>
            <person name="Bunk B."/>
            <person name="Jeske O."/>
            <person name="Meyerdierks A."/>
            <person name="Storesund J.E."/>
            <person name="Kallscheuer N."/>
            <person name="Luecker S."/>
            <person name="Lage O.M."/>
            <person name="Pohl T."/>
            <person name="Merkel B.J."/>
            <person name="Hornburger P."/>
            <person name="Mueller R.-W."/>
            <person name="Bruemmer F."/>
            <person name="Labrenz M."/>
            <person name="Spormann A.M."/>
            <person name="Op den Camp H."/>
            <person name="Overmann J."/>
            <person name="Amann R."/>
            <person name="Jetten M.S.M."/>
            <person name="Mascher T."/>
            <person name="Medema M.H."/>
            <person name="Devos D.P."/>
            <person name="Kaster A.-K."/>
            <person name="Ovreas L."/>
            <person name="Rohde M."/>
            <person name="Galperin M.Y."/>
            <person name="Jogler C."/>
        </authorList>
    </citation>
    <scope>NUCLEOTIDE SEQUENCE [LARGE SCALE GENOMIC DNA]</scope>
    <source>
        <strain evidence="11 12">EC9</strain>
    </source>
</reference>